<proteinExistence type="predicted"/>
<dbReference type="KEGG" id="hbl:XJ32_00920"/>
<keyword evidence="2" id="KW-0732">Signal</keyword>
<evidence type="ECO:0008006" key="5">
    <source>
        <dbReference type="Google" id="ProtNLM"/>
    </source>
</evidence>
<dbReference type="Proteomes" id="UP000188298">
    <property type="component" value="Chromosome"/>
</dbReference>
<feature type="region of interest" description="Disordered" evidence="1">
    <location>
        <begin position="35"/>
        <end position="56"/>
    </location>
</feature>
<organism evidence="3 4">
    <name type="scientific">Helicobacter bilis</name>
    <dbReference type="NCBI Taxonomy" id="37372"/>
    <lineage>
        <taxon>Bacteria</taxon>
        <taxon>Pseudomonadati</taxon>
        <taxon>Campylobacterota</taxon>
        <taxon>Epsilonproteobacteria</taxon>
        <taxon>Campylobacterales</taxon>
        <taxon>Helicobacteraceae</taxon>
        <taxon>Helicobacter</taxon>
    </lineage>
</organism>
<dbReference type="EMBL" id="CP019645">
    <property type="protein sequence ID" value="AQQ58895.1"/>
    <property type="molecule type" value="Genomic_DNA"/>
</dbReference>
<dbReference type="AlphaFoldDB" id="A0A1Q2LEQ3"/>
<evidence type="ECO:0000256" key="2">
    <source>
        <dbReference type="SAM" id="SignalP"/>
    </source>
</evidence>
<name>A0A1Q2LEQ3_9HELI</name>
<evidence type="ECO:0000256" key="1">
    <source>
        <dbReference type="SAM" id="MobiDB-lite"/>
    </source>
</evidence>
<feature type="signal peptide" evidence="2">
    <location>
        <begin position="1"/>
        <end position="17"/>
    </location>
</feature>
<evidence type="ECO:0000313" key="3">
    <source>
        <dbReference type="EMBL" id="AQQ58895.1"/>
    </source>
</evidence>
<protein>
    <recommendedName>
        <fullName evidence="5">Outer membrane beta-barrel protein</fullName>
    </recommendedName>
</protein>
<accession>A0A1Q2LEQ3</accession>
<evidence type="ECO:0000313" key="4">
    <source>
        <dbReference type="Proteomes" id="UP000188298"/>
    </source>
</evidence>
<sequence>MRKIVSISAVLCSIAFANNSMSMQQDYIDNPYDNMSQTSTHNQDMRNDNGWGGLSPEKESYNAKKRGWFIGFNIPFANIHSRLYTGNLLSITTLDIKGRLAGFGVKGGYQTFQDKIPSLYLWGNRFYMSYDYMGATLDGQSNPTATKSDKSIYVQNILFHVDAIIDIPFNFKKPNSGLSVSFGVLLGGHSHYTGISKMSFSLALGIEAGVGVNIAAKHRIEYTWQFLLPYGKEEIGNYAKPLVSNSIYSTADSLKNSMFSSVSYSYVF</sequence>
<feature type="chain" id="PRO_5013088945" description="Outer membrane beta-barrel protein" evidence="2">
    <location>
        <begin position="18"/>
        <end position="268"/>
    </location>
</feature>
<reference evidence="3 4" key="1">
    <citation type="submission" date="2017-02" db="EMBL/GenBank/DDBJ databases">
        <title>Whole genome sequencing of Helicobacter bilis strain AAQJH.</title>
        <authorList>
            <person name="Conlan S."/>
            <person name="Thomas P.J."/>
            <person name="Mullikin J."/>
            <person name="Palmore T.N."/>
            <person name="Frank K.M."/>
            <person name="Segre J.A."/>
        </authorList>
    </citation>
    <scope>NUCLEOTIDE SEQUENCE [LARGE SCALE GENOMIC DNA]</scope>
    <source>
        <strain evidence="3 4">AAQJH</strain>
    </source>
</reference>
<dbReference type="RefSeq" id="WP_077388033.1">
    <property type="nucleotide sequence ID" value="NZ_CP019645.1"/>
</dbReference>
<gene>
    <name evidence="3" type="ORF">XJ32_00920</name>
</gene>